<dbReference type="EMBL" id="CP050063">
    <property type="protein sequence ID" value="QIP15184.1"/>
    <property type="molecule type" value="Genomic_DNA"/>
</dbReference>
<dbReference type="Gene3D" id="1.25.40.390">
    <property type="match status" value="1"/>
</dbReference>
<feature type="domain" description="SusD-like N-terminal" evidence="7">
    <location>
        <begin position="103"/>
        <end position="224"/>
    </location>
</feature>
<dbReference type="PROSITE" id="PS51257">
    <property type="entry name" value="PROKAR_LIPOPROTEIN"/>
    <property type="match status" value="1"/>
</dbReference>
<evidence type="ECO:0000313" key="9">
    <source>
        <dbReference type="Proteomes" id="UP000501802"/>
    </source>
</evidence>
<evidence type="ECO:0000313" key="8">
    <source>
        <dbReference type="EMBL" id="QIP15184.1"/>
    </source>
</evidence>
<comment type="similarity">
    <text evidence="2">Belongs to the SusD family.</text>
</comment>
<feature type="domain" description="RagB/SusD" evidence="6">
    <location>
        <begin position="264"/>
        <end position="563"/>
    </location>
</feature>
<dbReference type="SUPFAM" id="SSF48452">
    <property type="entry name" value="TPR-like"/>
    <property type="match status" value="1"/>
</dbReference>
<evidence type="ECO:0000259" key="6">
    <source>
        <dbReference type="Pfam" id="PF07980"/>
    </source>
</evidence>
<name>A0A6G9AS63_9BACT</name>
<dbReference type="AlphaFoldDB" id="A0A6G9AS63"/>
<dbReference type="Proteomes" id="UP000501802">
    <property type="component" value="Chromosome"/>
</dbReference>
<accession>A0A6G9AS63</accession>
<evidence type="ECO:0000256" key="3">
    <source>
        <dbReference type="ARBA" id="ARBA00022729"/>
    </source>
</evidence>
<keyword evidence="5" id="KW-0998">Cell outer membrane</keyword>
<organism evidence="8 9">
    <name type="scientific">Spirosoma aureum</name>
    <dbReference type="NCBI Taxonomy" id="2692134"/>
    <lineage>
        <taxon>Bacteria</taxon>
        <taxon>Pseudomonadati</taxon>
        <taxon>Bacteroidota</taxon>
        <taxon>Cytophagia</taxon>
        <taxon>Cytophagales</taxon>
        <taxon>Cytophagaceae</taxon>
        <taxon>Spirosoma</taxon>
    </lineage>
</organism>
<evidence type="ECO:0000256" key="1">
    <source>
        <dbReference type="ARBA" id="ARBA00004442"/>
    </source>
</evidence>
<evidence type="ECO:0000256" key="2">
    <source>
        <dbReference type="ARBA" id="ARBA00006275"/>
    </source>
</evidence>
<dbReference type="KEGG" id="spib:G8759_22445"/>
<keyword evidence="9" id="KW-1185">Reference proteome</keyword>
<proteinExistence type="inferred from homology"/>
<dbReference type="Pfam" id="PF14322">
    <property type="entry name" value="SusD-like_3"/>
    <property type="match status" value="1"/>
</dbReference>
<evidence type="ECO:0000256" key="4">
    <source>
        <dbReference type="ARBA" id="ARBA00023136"/>
    </source>
</evidence>
<dbReference type="InterPro" id="IPR033985">
    <property type="entry name" value="SusD-like_N"/>
</dbReference>
<keyword evidence="4" id="KW-0472">Membrane</keyword>
<dbReference type="RefSeq" id="WP_167212738.1">
    <property type="nucleotide sequence ID" value="NZ_CP050063.1"/>
</dbReference>
<sequence>MKNKIYVTLTTLIVLLGACTGDFLEIKPKGQTFFDALPNKQGINLLLTGAYADIDGVNGTVGDGWASAVTNWVFGGVSSDDAYKGSNTGDQNAINAVEGFFSDAENLYVSQHWTPLYDGVVRTNDVLKALKLATDMTDAEKKLIEGQARFLRAHYYFELTKVHGKVPYIDENTTNPTVVPNDHVLWPEMEADLKLAADALPSRWSDKGRATKWAAKTYLARVYMFQKKFQLAKDLLQDVYTNGGFSLMPSYEQNYMIKTINNAESIFEIQYAVNDGFPNSPNAGLGESICGPHFIGSSGFYLPTHSLVSAYRVGADGLPLLDDAYSADDILPFATNGSSVLYKGPVDPRLDHTVGRPGVPFLDWGIHQGLSWVRDPSNAGPYNNKKNMFLKSELGALSNTTGVRVFPNANNYRLFKLSNVIIWLAECEAEVGSLQTATTLVNLIRNRAKNSNVVRFADGTPAANYKVEPYPGTFSTKDYALKAIRYESRIEFAMEGIRFFELVRWGIVGPVMNNYLAVEGTVLPYNKGKVFNVGQHEIWPIPQRQIDISVKDGKSVLTQNPGY</sequence>
<dbReference type="Pfam" id="PF07980">
    <property type="entry name" value="SusD_RagB"/>
    <property type="match status" value="1"/>
</dbReference>
<dbReference type="InterPro" id="IPR011990">
    <property type="entry name" value="TPR-like_helical_dom_sf"/>
</dbReference>
<keyword evidence="3" id="KW-0732">Signal</keyword>
<comment type="subcellular location">
    <subcellularLocation>
        <location evidence="1">Cell outer membrane</location>
    </subcellularLocation>
</comment>
<protein>
    <submittedName>
        <fullName evidence="8">RagB/SusD family nutrient uptake outer membrane protein</fullName>
    </submittedName>
</protein>
<reference evidence="8 9" key="1">
    <citation type="submission" date="2020-03" db="EMBL/GenBank/DDBJ databases">
        <authorList>
            <person name="Kim M.K."/>
        </authorList>
    </citation>
    <scope>NUCLEOTIDE SEQUENCE [LARGE SCALE GENOMIC DNA]</scope>
    <source>
        <strain evidence="8 9">BT328</strain>
    </source>
</reference>
<evidence type="ECO:0000259" key="7">
    <source>
        <dbReference type="Pfam" id="PF14322"/>
    </source>
</evidence>
<gene>
    <name evidence="8" type="ORF">G8759_22445</name>
</gene>
<dbReference type="GO" id="GO:0009279">
    <property type="term" value="C:cell outer membrane"/>
    <property type="evidence" value="ECO:0007669"/>
    <property type="project" value="UniProtKB-SubCell"/>
</dbReference>
<dbReference type="InterPro" id="IPR012944">
    <property type="entry name" value="SusD_RagB_dom"/>
</dbReference>
<evidence type="ECO:0000256" key="5">
    <source>
        <dbReference type="ARBA" id="ARBA00023237"/>
    </source>
</evidence>